<dbReference type="SUPFAM" id="SSF53474">
    <property type="entry name" value="alpha/beta-Hydrolases"/>
    <property type="match status" value="1"/>
</dbReference>
<feature type="compositionally biased region" description="Basic and acidic residues" evidence="1">
    <location>
        <begin position="919"/>
        <end position="954"/>
    </location>
</feature>
<feature type="region of interest" description="Disordered" evidence="1">
    <location>
        <begin position="919"/>
        <end position="1090"/>
    </location>
</feature>
<feature type="compositionally biased region" description="Polar residues" evidence="1">
    <location>
        <begin position="1329"/>
        <end position="1344"/>
    </location>
</feature>
<feature type="compositionally biased region" description="Polar residues" evidence="1">
    <location>
        <begin position="360"/>
        <end position="382"/>
    </location>
</feature>
<feature type="compositionally biased region" description="Basic and acidic residues" evidence="1">
    <location>
        <begin position="410"/>
        <end position="423"/>
    </location>
</feature>
<proteinExistence type="predicted"/>
<feature type="region of interest" description="Disordered" evidence="1">
    <location>
        <begin position="395"/>
        <end position="428"/>
    </location>
</feature>
<feature type="region of interest" description="Disordered" evidence="1">
    <location>
        <begin position="1126"/>
        <end position="1154"/>
    </location>
</feature>
<evidence type="ECO:0000256" key="1">
    <source>
        <dbReference type="SAM" id="MobiDB-lite"/>
    </source>
</evidence>
<dbReference type="GO" id="GO:0006629">
    <property type="term" value="P:lipid metabolic process"/>
    <property type="evidence" value="ECO:0007669"/>
    <property type="project" value="InterPro"/>
</dbReference>
<name>A0A250WWH8_9CHLO</name>
<keyword evidence="4" id="KW-1185">Reference proteome</keyword>
<feature type="domain" description="Fungal lipase-type" evidence="2">
    <location>
        <begin position="541"/>
        <end position="677"/>
    </location>
</feature>
<feature type="region of interest" description="Disordered" evidence="1">
    <location>
        <begin position="843"/>
        <end position="870"/>
    </location>
</feature>
<dbReference type="PANTHER" id="PTHR46023:SF6">
    <property type="entry name" value="LIPASE CLASS 3 FAMILY PROTEIN"/>
    <property type="match status" value="1"/>
</dbReference>
<dbReference type="Pfam" id="PF01764">
    <property type="entry name" value="Lipase_3"/>
    <property type="match status" value="1"/>
</dbReference>
<dbReference type="InterPro" id="IPR029058">
    <property type="entry name" value="AB_hydrolase_fold"/>
</dbReference>
<feature type="compositionally biased region" description="Basic and acidic residues" evidence="1">
    <location>
        <begin position="972"/>
        <end position="998"/>
    </location>
</feature>
<dbReference type="Gene3D" id="3.40.50.1820">
    <property type="entry name" value="alpha/beta hydrolase"/>
    <property type="match status" value="1"/>
</dbReference>
<dbReference type="Proteomes" id="UP000232323">
    <property type="component" value="Unassembled WGS sequence"/>
</dbReference>
<dbReference type="InterPro" id="IPR002921">
    <property type="entry name" value="Fungal_lipase-type"/>
</dbReference>
<feature type="compositionally biased region" description="Basic and acidic residues" evidence="1">
    <location>
        <begin position="1005"/>
        <end position="1031"/>
    </location>
</feature>
<feature type="region of interest" description="Disordered" evidence="1">
    <location>
        <begin position="359"/>
        <end position="383"/>
    </location>
</feature>
<evidence type="ECO:0000313" key="4">
    <source>
        <dbReference type="Proteomes" id="UP000232323"/>
    </source>
</evidence>
<reference evidence="3 4" key="1">
    <citation type="submission" date="2017-08" db="EMBL/GenBank/DDBJ databases">
        <title>Acidophilic green algal genome provides insights into adaptation to an acidic environment.</title>
        <authorList>
            <person name="Hirooka S."/>
            <person name="Hirose Y."/>
            <person name="Kanesaki Y."/>
            <person name="Higuchi S."/>
            <person name="Fujiwara T."/>
            <person name="Onuma R."/>
            <person name="Era A."/>
            <person name="Ohbayashi R."/>
            <person name="Uzuka A."/>
            <person name="Nozaki H."/>
            <person name="Yoshikawa H."/>
            <person name="Miyagishima S.Y."/>
        </authorList>
    </citation>
    <scope>NUCLEOTIDE SEQUENCE [LARGE SCALE GENOMIC DNA]</scope>
    <source>
        <strain evidence="3 4">NIES-2499</strain>
    </source>
</reference>
<dbReference type="OrthoDB" id="438440at2759"/>
<protein>
    <recommendedName>
        <fullName evidence="2">Fungal lipase-type domain-containing protein</fullName>
    </recommendedName>
</protein>
<comment type="caution">
    <text evidence="3">The sequence shown here is derived from an EMBL/GenBank/DDBJ whole genome shotgun (WGS) entry which is preliminary data.</text>
</comment>
<organism evidence="3 4">
    <name type="scientific">Chlamydomonas eustigma</name>
    <dbReference type="NCBI Taxonomy" id="1157962"/>
    <lineage>
        <taxon>Eukaryota</taxon>
        <taxon>Viridiplantae</taxon>
        <taxon>Chlorophyta</taxon>
        <taxon>core chlorophytes</taxon>
        <taxon>Chlorophyceae</taxon>
        <taxon>CS clade</taxon>
        <taxon>Chlamydomonadales</taxon>
        <taxon>Chlamydomonadaceae</taxon>
        <taxon>Chlamydomonas</taxon>
    </lineage>
</organism>
<feature type="compositionally biased region" description="Basic and acidic residues" evidence="1">
    <location>
        <begin position="1136"/>
        <end position="1147"/>
    </location>
</feature>
<accession>A0A250WWH8</accession>
<dbReference type="CDD" id="cd00519">
    <property type="entry name" value="Lipase_3"/>
    <property type="match status" value="1"/>
</dbReference>
<feature type="region of interest" description="Disordered" evidence="1">
    <location>
        <begin position="1315"/>
        <end position="1352"/>
    </location>
</feature>
<dbReference type="PANTHER" id="PTHR46023">
    <property type="entry name" value="LIPASE CLASS 3 PROTEIN-LIKE"/>
    <property type="match status" value="1"/>
</dbReference>
<gene>
    <name evidence="3" type="ORF">CEUSTIGMA_g2418.t1</name>
</gene>
<evidence type="ECO:0000259" key="2">
    <source>
        <dbReference type="Pfam" id="PF01764"/>
    </source>
</evidence>
<sequence>MHNEKTSETNEPDVSLEVWENRQLFLCFGWHGPLLTPRWINKQGHYVKKGSGRPSTTAYRGALEGKGLTEENNREWSIAVDEHTDELGWQYGGCGFREILNKRMSTRSRPKLLDLIKRRRWMHRKAVENHNYTGQRGNLKLLDPVQMYNQRKEAQAKLDGAKAAIWDLIDELDSSARIKDLYTALLDPVAMNRVSNVHKRAMATEQKEALILHHPVTLSRTEIWPETKKASRLQFEIPPDIDDNQQSLASPFTGQPSAWSFFASSPSSMLNTMSSRVMVLGSNLKEILKSRRPSGTFNSRADIHSVSQQRYRDMPGRSSAGFAHGIIEEVEEAHGAAETPGSTIFGTLHNIYEAAEYSVDASTSSPTGCEPKTSQQPQQEMSTHAAASAFQRVHNNTDVPGGSKAYITTDDSHRAEDAAEKPEAPMASRIQSAVVDSVRRMRLNWQRRRHFRALRRVEDGVIESAPFKISVPELECCYVHALAAYGDITLYIDGLPAQTYELAIFKLTGVPQEDVLKVHWRSNTFEPVHYLALDRKFQKIVISIRGTTDFSDVVTDLVGRPVPHDFTPSLTGHVHEGMLHAARFVVASIRTALQRAVTQEPDFKVLVTGHSMGGGIASLVALLLHSDPSGLSRSMSNCVRAVCLAPAAVMDEHLSSTCNSFIASIVLGNDVVPRVAVHSVTKFVQEVARASPLKMALLRWKKILGERLHLTSQVTGMPPLHAPGAVLWILSPLDRMASKRARAQSKQQVQAYGPDPSTCLRFFACITASDASAAVAKEESSLKSHQQSQKNAQSGLSVGTQEPLGAMEVSMSPQLNGHIQAVPVNPKNSSTKLAATRQIDIVAEPCRSPTGTRAAPADNMQEPSSANRRFPSIIPFTGAILSDVPGHESGMVDETRHHAFPEEHEPVIASPETLLKREVTSRDVDHCQEHSEQPDDSSGRDEENMNDSAGRDEENMNDSSGRVEDNMNDSSGRVEDNMNDSSGRDEENMNDSSGRDEENLNDSSGRVEDNMNDSSGRDEENMNDSSGRDEENMNDSSGRVEDNMNDMTDTQVTAGAADGSMPTGNCLQDHPNTVAEAEMDNEGGGETSYRQPLQVPSSCKVLSAEQHVTPLLGEVIISVTSSAQIDDRDDAGEAGGDLRDDPHEKTPRLHSGNNFGRDALVEMLVSELDEESVVVQDPLGFSRIQEAAKTARLSSDKKQAPAGAVRKVLGGHIHYPLPDIASVTAGDNSWTTATSSRDNGTVEGVQNGKTERRKYELRYVSSKELSTIRFFKKALTDHSPVEYLNAIEDVIVQQKALHAHLEQQGLLKDHDAAENELQGDRSKRAGSHVNLSSQKASTSNKLKLRSYESNRY</sequence>
<evidence type="ECO:0000313" key="3">
    <source>
        <dbReference type="EMBL" id="GAX74972.1"/>
    </source>
</evidence>
<dbReference type="EMBL" id="BEGY01000010">
    <property type="protein sequence ID" value="GAX74972.1"/>
    <property type="molecule type" value="Genomic_DNA"/>
</dbReference>